<dbReference type="CDD" id="cd01127">
    <property type="entry name" value="TrwB_TraG_TraD_VirD4"/>
    <property type="match status" value="1"/>
</dbReference>
<evidence type="ECO:0000256" key="2">
    <source>
        <dbReference type="ARBA" id="ARBA00022741"/>
    </source>
</evidence>
<organism evidence="8 9">
    <name type="scientific">Humibacillus xanthopallidus</name>
    <dbReference type="NCBI Taxonomy" id="412689"/>
    <lineage>
        <taxon>Bacteria</taxon>
        <taxon>Bacillati</taxon>
        <taxon>Actinomycetota</taxon>
        <taxon>Actinomycetes</taxon>
        <taxon>Micrococcales</taxon>
        <taxon>Intrasporangiaceae</taxon>
        <taxon>Humibacillus</taxon>
    </lineage>
</organism>
<feature type="domain" description="FtsK" evidence="7">
    <location>
        <begin position="991"/>
        <end position="1173"/>
    </location>
</feature>
<evidence type="ECO:0000313" key="9">
    <source>
        <dbReference type="Proteomes" id="UP000316747"/>
    </source>
</evidence>
<dbReference type="Gene3D" id="3.40.50.300">
    <property type="entry name" value="P-loop containing nucleotide triphosphate hydrolases"/>
    <property type="match status" value="3"/>
</dbReference>
<dbReference type="SUPFAM" id="SSF52540">
    <property type="entry name" value="P-loop containing nucleoside triphosphate hydrolases"/>
    <property type="match status" value="2"/>
</dbReference>
<evidence type="ECO:0000256" key="1">
    <source>
        <dbReference type="ARBA" id="ARBA00022553"/>
    </source>
</evidence>
<feature type="domain" description="FtsK" evidence="7">
    <location>
        <begin position="644"/>
        <end position="836"/>
    </location>
</feature>
<sequence length="1494" mass="158577">MRLRLSLIDSRPDAVIGLTEVLVDAPPDATFGEIRARLTTLVNCDEDLRAADDVEFEVGRRRLDDDAVLGRPPLVRGALVVAAPPHRLGMPSAAVGLADLRVVGGPGAGRTLSLGRGEHVLGRSTSCSVRLEDEGVSRAHCLLSVGDGEIMVRDLEPANPSLLDDGPLPVDGAILRPDSVLRVGSTTLVLRQRLTPSVAHAVREGRVLVHVRPRFARQAPRVEITTPEAPRRPEGSRLPLLASLAPLVLSGALALAMRSPVMLLFALMSPVLLIGQWWSDRRHGRLSHRRLLRQHGESLEAVSHQMRGALADEVRRRRAEHPDLCLAVEIVDARGARLWERRTHDADWLVLRLGSADRASRIVRAGAPVGEHPVVVGVPVVVDLSQTAVVGVAASRSHGLALAASLVAQAAVWHSPRRLRIVLLTGDDVHASDWTWARLLPHLLERQDGEIGCEASVLESGHLASLIASLTAAVVERTSARRATMSGPAVLHSSASTSDILVVLDGARELRSVPGVADLLRLGPAAGLTFLCIADDRASLPGEVAAVVEVDRRGLRATVTLPDEVVTDVTLDLPDPGWLERMGRGLAPLTDATPEGPEAALPPTVAFRALHRAAGFDPLERQDLEKAWSRPAGTPRALLGLTKDGPHEIDLVRDGPHTLVGGTTGSGKSELLQAFVVGLAATHRPDDLGFVLVDYKGGAAFRECARLPHTLGLVTDLDEHLTARALASLTAELRRRERVLADAGAKDLETFRRLHRRRADRSRLARLVIVVDEFKLLADELPDFVTGLVRIAAQGRSLGVHLVLATQRPAGIITGDMRSNMSLRICLRVRDRSDSEDVINDPGASTLTDRAPGRACLRGGDGELVALQTAHLGGAVDEPAAARRVSVTTLPERRTKWARKPPTETPTEVVHDDVTETVTELAAFVDAARHVAASLEIDTPPSPWLPPLPQWVGVDGLAGLAALDPSAAAPADHATTDVRVPFGLVDRPHEQQQLVAHWNPEVDGHLGIIGGSRSGRTSLLRTLVTALAQRRVVDDVHVHVLEGAPGPLVSLAELPHVGSVVAATDSLLLRRVVERLGDDLYRSPSDRPRLFVLVVDGWEAVEDALGSAGGGAGADALLRLIRDGAALGLRVIVTGGRAVGSGRLSGLLDRRLVLPMPDPVDLTLVGLDPAAARHLRVPGRAVDLTDGSELQVATVGSGPSPDEQTAGVHRLAASLRRSTDSPVLREPWRIVPLPRLVCWTELAFRLQQAGVPSSSTSDDREWVCLGVGGDDAGATGVDVAGPARRLLVVGPPRSGRSNVLEVAARQLLGRGRVVAVVAARRSPLQVLAGERGVHVLSPGDDRRFIDLRRAHPDLAVLVDDAESVESSDLERALVECAGLADESDGIIWASADTARANAAFRGLIPAVAQDGSGVVLCPTAAADGDCLQARPDAVGRGIPGRGSLVLDSRCVPIQVARAARAEVPEGHDPGQTAYGSRPAVDGSPGRGRAGEVRV</sequence>
<dbReference type="SMART" id="SM00240">
    <property type="entry name" value="FHA"/>
    <property type="match status" value="1"/>
</dbReference>
<keyword evidence="2 4" id="KW-0547">Nucleotide-binding</keyword>
<dbReference type="GO" id="GO:0003677">
    <property type="term" value="F:DNA binding"/>
    <property type="evidence" value="ECO:0007669"/>
    <property type="project" value="InterPro"/>
</dbReference>
<dbReference type="EMBL" id="VFPM01000001">
    <property type="protein sequence ID" value="TQM63852.1"/>
    <property type="molecule type" value="Genomic_DNA"/>
</dbReference>
<dbReference type="InterPro" id="IPR050206">
    <property type="entry name" value="FtsK/SpoIIIE/SftA"/>
</dbReference>
<dbReference type="InterPro" id="IPR003593">
    <property type="entry name" value="AAA+_ATPase"/>
</dbReference>
<dbReference type="Proteomes" id="UP000316747">
    <property type="component" value="Unassembled WGS sequence"/>
</dbReference>
<dbReference type="InterPro" id="IPR002543">
    <property type="entry name" value="FtsK_dom"/>
</dbReference>
<evidence type="ECO:0000256" key="5">
    <source>
        <dbReference type="SAM" id="MobiDB-lite"/>
    </source>
</evidence>
<dbReference type="CDD" id="cd00060">
    <property type="entry name" value="FHA"/>
    <property type="match status" value="1"/>
</dbReference>
<keyword evidence="3 4" id="KW-0067">ATP-binding</keyword>
<comment type="caution">
    <text evidence="8">The sequence shown here is derived from an EMBL/GenBank/DDBJ whole genome shotgun (WGS) entry which is preliminary data.</text>
</comment>
<proteinExistence type="predicted"/>
<dbReference type="GO" id="GO:0005524">
    <property type="term" value="F:ATP binding"/>
    <property type="evidence" value="ECO:0007669"/>
    <property type="project" value="UniProtKB-UniRule"/>
</dbReference>
<protein>
    <submittedName>
        <fullName evidence="8">S-DNA-T family DNA segregation ATPase FtsK/SpoIIIE</fullName>
    </submittedName>
</protein>
<feature type="domain" description="FHA" evidence="6">
    <location>
        <begin position="119"/>
        <end position="168"/>
    </location>
</feature>
<dbReference type="PROSITE" id="PS50006">
    <property type="entry name" value="FHA_DOMAIN"/>
    <property type="match status" value="1"/>
</dbReference>
<evidence type="ECO:0000256" key="4">
    <source>
        <dbReference type="PROSITE-ProRule" id="PRU00289"/>
    </source>
</evidence>
<dbReference type="SMART" id="SM00382">
    <property type="entry name" value="AAA"/>
    <property type="match status" value="3"/>
</dbReference>
<name>A0A543HZU5_9MICO</name>
<evidence type="ECO:0000259" key="7">
    <source>
        <dbReference type="PROSITE" id="PS50901"/>
    </source>
</evidence>
<feature type="region of interest" description="Disordered" evidence="5">
    <location>
        <begin position="1461"/>
        <end position="1494"/>
    </location>
</feature>
<dbReference type="Pfam" id="PF16697">
    <property type="entry name" value="Yop-YscD_cpl"/>
    <property type="match status" value="1"/>
</dbReference>
<evidence type="ECO:0000259" key="6">
    <source>
        <dbReference type="PROSITE" id="PS50006"/>
    </source>
</evidence>
<dbReference type="InterPro" id="IPR032030">
    <property type="entry name" value="YscD_cytoplasmic_dom"/>
</dbReference>
<accession>A0A543HZU5</accession>
<keyword evidence="9" id="KW-1185">Reference proteome</keyword>
<evidence type="ECO:0000313" key="8">
    <source>
        <dbReference type="EMBL" id="TQM63852.1"/>
    </source>
</evidence>
<dbReference type="InterPro" id="IPR008984">
    <property type="entry name" value="SMAD_FHA_dom_sf"/>
</dbReference>
<reference evidence="8 9" key="1">
    <citation type="submission" date="2019-06" db="EMBL/GenBank/DDBJ databases">
        <title>Genome sequencing of plant associated microbes to promote plant fitness in Sorghum bicolor and Oryza sativa.</title>
        <authorList>
            <person name="Coleman-Derr D."/>
        </authorList>
    </citation>
    <scope>NUCLEOTIDE SEQUENCE [LARGE SCALE GENOMIC DNA]</scope>
    <source>
        <strain evidence="8 9">KV-663</strain>
    </source>
</reference>
<feature type="binding site" evidence="4">
    <location>
        <begin position="1010"/>
        <end position="1017"/>
    </location>
    <ligand>
        <name>ATP</name>
        <dbReference type="ChEBI" id="CHEBI:30616"/>
    </ligand>
</feature>
<keyword evidence="1" id="KW-0597">Phosphoprotein</keyword>
<dbReference type="PANTHER" id="PTHR22683:SF1">
    <property type="entry name" value="TYPE VII SECRETION SYSTEM PROTEIN ESSC"/>
    <property type="match status" value="1"/>
</dbReference>
<dbReference type="Gene3D" id="2.60.200.20">
    <property type="match status" value="1"/>
</dbReference>
<dbReference type="PROSITE" id="PS50901">
    <property type="entry name" value="FTSK"/>
    <property type="match status" value="2"/>
</dbReference>
<dbReference type="InterPro" id="IPR000253">
    <property type="entry name" value="FHA_dom"/>
</dbReference>
<evidence type="ECO:0000256" key="3">
    <source>
        <dbReference type="ARBA" id="ARBA00022840"/>
    </source>
</evidence>
<feature type="binding site" evidence="4">
    <location>
        <begin position="662"/>
        <end position="669"/>
    </location>
    <ligand>
        <name>ATP</name>
        <dbReference type="ChEBI" id="CHEBI:30616"/>
    </ligand>
</feature>
<gene>
    <name evidence="8" type="ORF">FBY41_0206</name>
</gene>
<dbReference type="RefSeq" id="WP_185748831.1">
    <property type="nucleotide sequence ID" value="NZ_VFPM01000001.1"/>
</dbReference>
<dbReference type="InterPro" id="IPR027417">
    <property type="entry name" value="P-loop_NTPase"/>
</dbReference>
<dbReference type="PANTHER" id="PTHR22683">
    <property type="entry name" value="SPORULATION PROTEIN RELATED"/>
    <property type="match status" value="1"/>
</dbReference>
<dbReference type="SUPFAM" id="SSF49879">
    <property type="entry name" value="SMAD/FHA domain"/>
    <property type="match status" value="1"/>
</dbReference>
<dbReference type="Pfam" id="PF01580">
    <property type="entry name" value="FtsK_SpoIIIE"/>
    <property type="match status" value="2"/>
</dbReference>